<evidence type="ECO:0000313" key="5">
    <source>
        <dbReference type="Proteomes" id="UP000315164"/>
    </source>
</evidence>
<feature type="domain" description="DNA methylase adenine-specific" evidence="2">
    <location>
        <begin position="100"/>
        <end position="214"/>
    </location>
</feature>
<dbReference type="GO" id="GO:0032259">
    <property type="term" value="P:methylation"/>
    <property type="evidence" value="ECO:0007669"/>
    <property type="project" value="UniProtKB-KW"/>
</dbReference>
<dbReference type="GO" id="GO:0008170">
    <property type="term" value="F:N-methyltransferase activity"/>
    <property type="evidence" value="ECO:0007669"/>
    <property type="project" value="InterPro"/>
</dbReference>
<dbReference type="InterPro" id="IPR029063">
    <property type="entry name" value="SAM-dependent_MTases_sf"/>
</dbReference>
<dbReference type="EMBL" id="VAJI01000025">
    <property type="protein sequence ID" value="TRB35749.1"/>
    <property type="molecule type" value="Genomic_DNA"/>
</dbReference>
<comment type="caution">
    <text evidence="4">The sequence shown here is derived from an EMBL/GenBank/DDBJ whole genome shotgun (WGS) entry which is preliminary data.</text>
</comment>
<dbReference type="RefSeq" id="WP_014325828.1">
    <property type="nucleotide sequence ID" value="NZ_CP017504.1"/>
</dbReference>
<dbReference type="GO" id="GO:0003677">
    <property type="term" value="F:DNA binding"/>
    <property type="evidence" value="ECO:0007669"/>
    <property type="project" value="InterPro"/>
</dbReference>
<gene>
    <name evidence="4" type="ORF">FEA53_10845</name>
    <name evidence="3" type="ORF">FEB89_10380</name>
</gene>
<dbReference type="Pfam" id="PF02384">
    <property type="entry name" value="N6_Mtase"/>
    <property type="match status" value="1"/>
</dbReference>
<protein>
    <submittedName>
        <fullName evidence="4">SAM-dependent DNA methyltransferase</fullName>
    </submittedName>
</protein>
<dbReference type="EMBL" id="VAJB01000028">
    <property type="protein sequence ID" value="TRB73043.1"/>
    <property type="molecule type" value="Genomic_DNA"/>
</dbReference>
<comment type="similarity">
    <text evidence="1">Belongs to the N(4)/N(6)-methyltransferase family.</text>
</comment>
<proteinExistence type="inferred from homology"/>
<evidence type="ECO:0000313" key="6">
    <source>
        <dbReference type="Proteomes" id="UP000318394"/>
    </source>
</evidence>
<dbReference type="PRINTS" id="PR00507">
    <property type="entry name" value="N12N6MTFRASE"/>
</dbReference>
<dbReference type="Gene3D" id="3.40.50.150">
    <property type="entry name" value="Vaccinia Virus protein VP39"/>
    <property type="match status" value="1"/>
</dbReference>
<evidence type="ECO:0000313" key="3">
    <source>
        <dbReference type="EMBL" id="TRB35749.1"/>
    </source>
</evidence>
<organism evidence="4 5">
    <name type="scientific">Mannheimia haemolytica</name>
    <name type="common">Pasteurella haemolytica</name>
    <dbReference type="NCBI Taxonomy" id="75985"/>
    <lineage>
        <taxon>Bacteria</taxon>
        <taxon>Pseudomonadati</taxon>
        <taxon>Pseudomonadota</taxon>
        <taxon>Gammaproteobacteria</taxon>
        <taxon>Pasteurellales</taxon>
        <taxon>Pasteurellaceae</taxon>
        <taxon>Mannheimia</taxon>
    </lineage>
</organism>
<accession>A0A546ZQI1</accession>
<dbReference type="OrthoDB" id="9784823at2"/>
<dbReference type="Proteomes" id="UP000318394">
    <property type="component" value="Unassembled WGS sequence"/>
</dbReference>
<reference evidence="5 6" key="1">
    <citation type="journal article" date="2019" name="Vet. Microbiol.">
        <title>Genetic characterization of susceptible and multi-drug resistant Mannheimia haemolytica isolated from high-risk stocker calves prior to and after antimicrobial metaphylaxis.</title>
        <authorList>
            <person name="Snyder E.R."/>
            <person name="Alvarez-Narvaez S."/>
            <person name="Credille B.C."/>
        </authorList>
    </citation>
    <scope>NUCLEOTIDE SEQUENCE [LARGE SCALE GENOMIC DNA]</scope>
    <source>
        <strain evidence="4 5">UGA-R5-128-1</strain>
        <strain evidence="3 6">UGA-R7-163-1</strain>
    </source>
</reference>
<evidence type="ECO:0000259" key="2">
    <source>
        <dbReference type="Pfam" id="PF02384"/>
    </source>
</evidence>
<keyword evidence="4" id="KW-0489">Methyltransferase</keyword>
<evidence type="ECO:0000256" key="1">
    <source>
        <dbReference type="ARBA" id="ARBA00006594"/>
    </source>
</evidence>
<evidence type="ECO:0000313" key="4">
    <source>
        <dbReference type="EMBL" id="TRB73043.1"/>
    </source>
</evidence>
<dbReference type="SUPFAM" id="SSF53335">
    <property type="entry name" value="S-adenosyl-L-methionine-dependent methyltransferases"/>
    <property type="match status" value="1"/>
</dbReference>
<keyword evidence="4" id="KW-0808">Transferase</keyword>
<dbReference type="AlphaFoldDB" id="A0A546ZQI1"/>
<dbReference type="Proteomes" id="UP000315164">
    <property type="component" value="Unassembled WGS sequence"/>
</dbReference>
<keyword evidence="6" id="KW-1185">Reference proteome</keyword>
<name>A0A546ZQI1_MANHA</name>
<sequence length="265" mass="30274">MENFEKQFISLFQRIVPHYRRSEVFYDFITLSALDMYLVTYRDQAEPNLRERFAHAKARYSDSEFTQLAELLAVTVNALTQKRYDFLGSVFMNLNLGDGYRGQYFTPSHIADLMAKVTLQDCDRIISQQGFVTLSEPTCGSGVMVIGCVNAMFDAKYNPQQQLWVHCQDVDFTAAMMCYIQLSLLHIPACIVVGDTLLNETKIQMYTLAHLMGNWSHKLEQQIAPLVNSTTEKGCGNNIEKSVIVEDLSQISILDEIDDNELIFY</sequence>
<dbReference type="InterPro" id="IPR003356">
    <property type="entry name" value="DNA_methylase_A-5"/>
</dbReference>